<keyword evidence="1" id="KW-0472">Membrane</keyword>
<feature type="transmembrane region" description="Helical" evidence="1">
    <location>
        <begin position="185"/>
        <end position="207"/>
    </location>
</feature>
<evidence type="ECO:0000313" key="3">
    <source>
        <dbReference type="EMBL" id="SNR15803.1"/>
    </source>
</evidence>
<proteinExistence type="predicted"/>
<organism evidence="3 4">
    <name type="scientific">Tenacibaculum jejuense</name>
    <dbReference type="NCBI Taxonomy" id="584609"/>
    <lineage>
        <taxon>Bacteria</taxon>
        <taxon>Pseudomonadati</taxon>
        <taxon>Bacteroidota</taxon>
        <taxon>Flavobacteriia</taxon>
        <taxon>Flavobacteriales</taxon>
        <taxon>Flavobacteriaceae</taxon>
        <taxon>Tenacibaculum</taxon>
    </lineage>
</organism>
<name>A0A238U9C5_9FLAO</name>
<dbReference type="Pfam" id="PF08291">
    <property type="entry name" value="Peptidase_M15_3"/>
    <property type="match status" value="1"/>
</dbReference>
<keyword evidence="1" id="KW-0812">Transmembrane</keyword>
<evidence type="ECO:0000259" key="2">
    <source>
        <dbReference type="Pfam" id="PF08291"/>
    </source>
</evidence>
<evidence type="ECO:0000313" key="4">
    <source>
        <dbReference type="Proteomes" id="UP000215214"/>
    </source>
</evidence>
<dbReference type="Proteomes" id="UP000215214">
    <property type="component" value="Chromosome TJEJU"/>
</dbReference>
<reference evidence="3 4" key="1">
    <citation type="submission" date="2017-07" db="EMBL/GenBank/DDBJ databases">
        <authorList>
            <person name="Sun Z.S."/>
            <person name="Albrecht U."/>
            <person name="Echele G."/>
            <person name="Lee C.C."/>
        </authorList>
    </citation>
    <scope>NUCLEOTIDE SEQUENCE [LARGE SCALE GENOMIC DNA]</scope>
    <source>
        <strain evidence="4">type strain: KCTC 22618</strain>
    </source>
</reference>
<dbReference type="KEGG" id="tje:TJEJU_2105"/>
<dbReference type="SUPFAM" id="SSF55166">
    <property type="entry name" value="Hedgehog/DD-peptidase"/>
    <property type="match status" value="1"/>
</dbReference>
<dbReference type="EMBL" id="LT899436">
    <property type="protein sequence ID" value="SNR15803.1"/>
    <property type="molecule type" value="Genomic_DNA"/>
</dbReference>
<protein>
    <recommendedName>
        <fullName evidence="2">Peptidase M15A C-terminal domain-containing protein</fullName>
    </recommendedName>
</protein>
<dbReference type="Gene3D" id="3.30.1380.10">
    <property type="match status" value="1"/>
</dbReference>
<dbReference type="RefSeq" id="WP_095071857.1">
    <property type="nucleotide sequence ID" value="NZ_LT899436.1"/>
</dbReference>
<accession>A0A238U9C5</accession>
<dbReference type="AlphaFoldDB" id="A0A238U9C5"/>
<dbReference type="InterPro" id="IPR013230">
    <property type="entry name" value="Peptidase_M15A_C"/>
</dbReference>
<dbReference type="OrthoDB" id="1494639at2"/>
<keyword evidence="4" id="KW-1185">Reference proteome</keyword>
<sequence>MKKPYPLYRPEIPNSVVFHEIYQQIPFTGISNKQLSKNFSLKEAVDAAFVRGFEKSQFTRIPIDPRVILASQAIRDALNKPIKLGSTFRSMEWEFYRKRPGTSRHTYGMAWDLSGDGLVKMMTEAVNTKNELYRRLKQIGIGFIQIYPYSNFVHIDTRPNNTQDIQVVFEKKKGSGLDKIALMDALSFVAVLVTIVTPLFALGNYLYNRFKKK</sequence>
<gene>
    <name evidence="3" type="ORF">TJEJU_2105</name>
</gene>
<feature type="domain" description="Peptidase M15A C-terminal" evidence="2">
    <location>
        <begin position="65"/>
        <end position="156"/>
    </location>
</feature>
<evidence type="ECO:0000256" key="1">
    <source>
        <dbReference type="SAM" id="Phobius"/>
    </source>
</evidence>
<keyword evidence="1" id="KW-1133">Transmembrane helix</keyword>
<dbReference type="InterPro" id="IPR009045">
    <property type="entry name" value="Zn_M74/Hedgehog-like"/>
</dbReference>